<accession>A0A9E7C275</accession>
<evidence type="ECO:0000313" key="1">
    <source>
        <dbReference type="EMBL" id="UGS37347.1"/>
    </source>
</evidence>
<dbReference type="Proteomes" id="UP001162834">
    <property type="component" value="Chromosome"/>
</dbReference>
<dbReference type="EMBL" id="CP087164">
    <property type="protein sequence ID" value="UGS37347.1"/>
    <property type="molecule type" value="Genomic_DNA"/>
</dbReference>
<sequence>MEDDRADPDLRRLIDAITGRSDGELSRLAHRLTHRGWPGGADHTVPGAREWVRRWGPVRLPAERLLPACVCSAGRCGVCN</sequence>
<organism evidence="1 2">
    <name type="scientific">Capillimicrobium parvum</name>
    <dbReference type="NCBI Taxonomy" id="2884022"/>
    <lineage>
        <taxon>Bacteria</taxon>
        <taxon>Bacillati</taxon>
        <taxon>Actinomycetota</taxon>
        <taxon>Thermoleophilia</taxon>
        <taxon>Solirubrobacterales</taxon>
        <taxon>Capillimicrobiaceae</taxon>
        <taxon>Capillimicrobium</taxon>
    </lineage>
</organism>
<protein>
    <submittedName>
        <fullName evidence="1">Uncharacterized protein</fullName>
    </submittedName>
</protein>
<dbReference type="KEGG" id="sbae:DSM104329_03762"/>
<proteinExistence type="predicted"/>
<evidence type="ECO:0000313" key="2">
    <source>
        <dbReference type="Proteomes" id="UP001162834"/>
    </source>
</evidence>
<gene>
    <name evidence="1" type="ORF">DSM104329_03762</name>
</gene>
<reference evidence="1" key="1">
    <citation type="journal article" date="2022" name="Int. J. Syst. Evol. Microbiol.">
        <title>Pseudomonas aegrilactucae sp. nov. and Pseudomonas morbosilactucae sp. nov., pathogens causing bacterial rot of lettuce in Japan.</title>
        <authorList>
            <person name="Sawada H."/>
            <person name="Fujikawa T."/>
            <person name="Satou M."/>
        </authorList>
    </citation>
    <scope>NUCLEOTIDE SEQUENCE</scope>
    <source>
        <strain evidence="1">0166_1</strain>
    </source>
</reference>
<name>A0A9E7C275_9ACTN</name>
<dbReference type="RefSeq" id="WP_259311403.1">
    <property type="nucleotide sequence ID" value="NZ_CP087164.1"/>
</dbReference>
<keyword evidence="2" id="KW-1185">Reference proteome</keyword>
<dbReference type="AlphaFoldDB" id="A0A9E7C275"/>